<feature type="compositionally biased region" description="Polar residues" evidence="1">
    <location>
        <begin position="9"/>
        <end position="28"/>
    </location>
</feature>
<keyword evidence="2" id="KW-0472">Membrane</keyword>
<dbReference type="InterPro" id="IPR031334">
    <property type="entry name" value="Piezo_cap_dom"/>
</dbReference>
<evidence type="ECO:0000256" key="2">
    <source>
        <dbReference type="SAM" id="Phobius"/>
    </source>
</evidence>
<keyword evidence="2" id="KW-0812">Transmembrane</keyword>
<keyword evidence="5" id="KW-1185">Reference proteome</keyword>
<dbReference type="PANTHER" id="PTHR13167">
    <property type="entry name" value="PIEZO-TYPE MECHANOSENSITIVE ION CHANNEL COMPONENT"/>
    <property type="match status" value="1"/>
</dbReference>
<reference evidence="4 5" key="1">
    <citation type="submission" date="2024-02" db="EMBL/GenBank/DDBJ databases">
        <authorList>
            <person name="Chen Y."/>
            <person name="Shah S."/>
            <person name="Dougan E. K."/>
            <person name="Thang M."/>
            <person name="Chan C."/>
        </authorList>
    </citation>
    <scope>NUCLEOTIDE SEQUENCE [LARGE SCALE GENOMIC DNA]</scope>
</reference>
<feature type="region of interest" description="Disordered" evidence="1">
    <location>
        <begin position="173"/>
        <end position="230"/>
    </location>
</feature>
<protein>
    <submittedName>
        <fullName evidence="4">Piezo-type mechanosensitive ion channel component 2 (Protein FAM38B)</fullName>
    </submittedName>
</protein>
<feature type="domain" description="Piezo non-specific cation channel cap" evidence="3">
    <location>
        <begin position="18"/>
        <end position="173"/>
    </location>
</feature>
<organism evidence="4 5">
    <name type="scientific">Durusdinium trenchii</name>
    <dbReference type="NCBI Taxonomy" id="1381693"/>
    <lineage>
        <taxon>Eukaryota</taxon>
        <taxon>Sar</taxon>
        <taxon>Alveolata</taxon>
        <taxon>Dinophyceae</taxon>
        <taxon>Suessiales</taxon>
        <taxon>Symbiodiniaceae</taxon>
        <taxon>Durusdinium</taxon>
    </lineage>
</organism>
<keyword evidence="2" id="KW-1133">Transmembrane helix</keyword>
<proteinExistence type="predicted"/>
<dbReference type="Pfam" id="PF12166">
    <property type="entry name" value="Piezo_cap"/>
    <property type="match status" value="1"/>
</dbReference>
<evidence type="ECO:0000313" key="4">
    <source>
        <dbReference type="EMBL" id="CAK8991053.1"/>
    </source>
</evidence>
<sequence>MTVLAHNDSVGSQRPTAIPQETQSSDVQLSFEPGEKDKHPAIWYVTGNAANATFGPEKTAAGIGTSSLSLTLTLVSNYLSSSSTTKNNNQKQMSINSLYLGVVLTIGNLFRSLFKGSSKRMIYEEVSDTDLLLDLCDGIYLARVQGNLDAEWMLYHELIRIYRSPELLAHISGNKSGGPRQITSPAPSPATNARWGKVKEHVRANSGLEKSRANTAPERQTSTSRERSRS</sequence>
<evidence type="ECO:0000313" key="5">
    <source>
        <dbReference type="Proteomes" id="UP001642464"/>
    </source>
</evidence>
<dbReference type="PANTHER" id="PTHR13167:SF25">
    <property type="entry name" value="PIEZO-TYPE MECHANOSENSITIVE ION CHANNEL COMPONENT"/>
    <property type="match status" value="1"/>
</dbReference>
<comment type="caution">
    <text evidence="4">The sequence shown here is derived from an EMBL/GenBank/DDBJ whole genome shotgun (WGS) entry which is preliminary data.</text>
</comment>
<dbReference type="Proteomes" id="UP001642464">
    <property type="component" value="Unassembled WGS sequence"/>
</dbReference>
<dbReference type="InterPro" id="IPR027272">
    <property type="entry name" value="Piezo"/>
</dbReference>
<evidence type="ECO:0000259" key="3">
    <source>
        <dbReference type="Pfam" id="PF12166"/>
    </source>
</evidence>
<gene>
    <name evidence="4" type="ORF">SCF082_LOCUS2491</name>
</gene>
<accession>A0ABP0HMV1</accession>
<dbReference type="EMBL" id="CAXAMM010001225">
    <property type="protein sequence ID" value="CAK8991053.1"/>
    <property type="molecule type" value="Genomic_DNA"/>
</dbReference>
<feature type="transmembrane region" description="Helical" evidence="2">
    <location>
        <begin position="97"/>
        <end position="114"/>
    </location>
</feature>
<evidence type="ECO:0000256" key="1">
    <source>
        <dbReference type="SAM" id="MobiDB-lite"/>
    </source>
</evidence>
<feature type="region of interest" description="Disordered" evidence="1">
    <location>
        <begin position="1"/>
        <end position="28"/>
    </location>
</feature>
<name>A0ABP0HMV1_9DINO</name>
<feature type="compositionally biased region" description="Polar residues" evidence="1">
    <location>
        <begin position="181"/>
        <end position="191"/>
    </location>
</feature>